<evidence type="ECO:0000259" key="1">
    <source>
        <dbReference type="PROSITE" id="PS50181"/>
    </source>
</evidence>
<dbReference type="SUPFAM" id="SSF81383">
    <property type="entry name" value="F-box domain"/>
    <property type="match status" value="1"/>
</dbReference>
<name>G4T900_SERID</name>
<feature type="domain" description="F-box" evidence="1">
    <location>
        <begin position="1"/>
        <end position="48"/>
    </location>
</feature>
<dbReference type="InParanoid" id="G4T900"/>
<dbReference type="PROSITE" id="PS50181">
    <property type="entry name" value="FBOX"/>
    <property type="match status" value="1"/>
</dbReference>
<comment type="caution">
    <text evidence="2">The sequence shown here is derived from an EMBL/GenBank/DDBJ whole genome shotgun (WGS) entry which is preliminary data.</text>
</comment>
<proteinExistence type="predicted"/>
<sequence>MPALGQLPTELLIVVFEHLDPKSLLVAATICRLWNTLTRSPNFQYKVLLHRYSMVDGPADAAWPVSRRLESLRAFYARFSTLRWYKSYRIAMDPTNLWELFSGVYAQAAMDENFIKFRQGLSPTLLTREKTWTIRVPVDIKDFSMDSFQDLAVVVASGGNRNTRPMHHIHFLSMADGQPHKLAKVPLFSEESAVGRDAGCGITIQNQHIGILFMGSDEAGVSSSELFIWNWKEGKRCFHLNSEGGYLLETFCFLSPQHVMVASRDRNPFNGGPTLASSLDVYDYSQSSDEVVPHRFLLPRGMNGMALDIDISCEAVPELNKDVGRPFYTSPHQRICVVSFFLFPGFNTGNVIFFTSSLLDYMREEPDMHIIPWNHWGNKTRVTGWRRDNSVYKIRTSGTRVVRFVPGNGPRVCNIQVCDFNPYAIPEQEKLEHVKQRYVEGPTDEVLIQRGILDEPISSQLPYLETTTKGSFRHKYVMIDHENIYLLGNSVSQSPERELEVLSF</sequence>
<protein>
    <recommendedName>
        <fullName evidence="1">F-box domain-containing protein</fullName>
    </recommendedName>
</protein>
<organism evidence="2 3">
    <name type="scientific">Serendipita indica (strain DSM 11827)</name>
    <name type="common">Root endophyte fungus</name>
    <name type="synonym">Piriformospora indica</name>
    <dbReference type="NCBI Taxonomy" id="1109443"/>
    <lineage>
        <taxon>Eukaryota</taxon>
        <taxon>Fungi</taxon>
        <taxon>Dikarya</taxon>
        <taxon>Basidiomycota</taxon>
        <taxon>Agaricomycotina</taxon>
        <taxon>Agaricomycetes</taxon>
        <taxon>Sebacinales</taxon>
        <taxon>Serendipitaceae</taxon>
        <taxon>Serendipita</taxon>
    </lineage>
</organism>
<dbReference type="STRING" id="1109443.G4T900"/>
<dbReference type="HOGENOM" id="CLU_007279_3_0_1"/>
<accession>G4T900</accession>
<dbReference type="EMBL" id="CAFZ01000020">
    <property type="protein sequence ID" value="CCA67793.1"/>
    <property type="molecule type" value="Genomic_DNA"/>
</dbReference>
<dbReference type="InterPro" id="IPR036047">
    <property type="entry name" value="F-box-like_dom_sf"/>
</dbReference>
<dbReference type="Proteomes" id="UP000007148">
    <property type="component" value="Unassembled WGS sequence"/>
</dbReference>
<gene>
    <name evidence="2" type="ORF">PIIN_01617</name>
</gene>
<dbReference type="AlphaFoldDB" id="G4T900"/>
<evidence type="ECO:0000313" key="3">
    <source>
        <dbReference type="Proteomes" id="UP000007148"/>
    </source>
</evidence>
<dbReference type="InterPro" id="IPR001810">
    <property type="entry name" value="F-box_dom"/>
</dbReference>
<dbReference type="SMART" id="SM00256">
    <property type="entry name" value="FBOX"/>
    <property type="match status" value="1"/>
</dbReference>
<dbReference type="eggNOG" id="ENOG502SJQ6">
    <property type="taxonomic scope" value="Eukaryota"/>
</dbReference>
<dbReference type="OrthoDB" id="2745718at2759"/>
<dbReference type="Pfam" id="PF12937">
    <property type="entry name" value="F-box-like"/>
    <property type="match status" value="1"/>
</dbReference>
<dbReference type="Gene3D" id="1.20.1280.50">
    <property type="match status" value="1"/>
</dbReference>
<keyword evidence="3" id="KW-1185">Reference proteome</keyword>
<reference evidence="2 3" key="1">
    <citation type="journal article" date="2011" name="PLoS Pathog.">
        <title>Endophytic Life Strategies Decoded by Genome and Transcriptome Analyses of the Mutualistic Root Symbiont Piriformospora indica.</title>
        <authorList>
            <person name="Zuccaro A."/>
            <person name="Lahrmann U."/>
            <person name="Guldener U."/>
            <person name="Langen G."/>
            <person name="Pfiffi S."/>
            <person name="Biedenkopf D."/>
            <person name="Wong P."/>
            <person name="Samans B."/>
            <person name="Grimm C."/>
            <person name="Basiewicz M."/>
            <person name="Murat C."/>
            <person name="Martin F."/>
            <person name="Kogel K.H."/>
        </authorList>
    </citation>
    <scope>NUCLEOTIDE SEQUENCE [LARGE SCALE GENOMIC DNA]</scope>
    <source>
        <strain evidence="2 3">DSM 11827</strain>
    </source>
</reference>
<evidence type="ECO:0000313" key="2">
    <source>
        <dbReference type="EMBL" id="CCA67793.1"/>
    </source>
</evidence>